<sequence>MTPPAPPAAPLRADCIGDSAGGLTFDVAARGNSGAALLILRRRGSDEAVDGAGDTVSLPLAPAAAGRLRAALPSSVSLPEGRWDAYARLSDGEPRRLVPGVTDLRSLADRTPSGLLGHVAVRIPYATRQGNLTVRSWLRAPHAEAVDLRLAGGGLTVRGRVYGTQLVPGADAELRARPGDGDGGRDGGGVRRVEVVAERTEFAFTVPYDGLAPGGWDLWLRPAGDHGPAVRLARLLDDVADKNPVFTFPRARVRTPHGPVEAGPYYTRDNDLSLAVVALDGTARVSDVRFV</sequence>
<name>A0ABW8BGB3_9ACTN</name>
<comment type="caution">
    <text evidence="1">The sequence shown here is derived from an EMBL/GenBank/DDBJ whole genome shotgun (WGS) entry which is preliminary data.</text>
</comment>
<organism evidence="1 2">
    <name type="scientific">Streptomyces salinarius</name>
    <dbReference type="NCBI Taxonomy" id="2762598"/>
    <lineage>
        <taxon>Bacteria</taxon>
        <taxon>Bacillati</taxon>
        <taxon>Actinomycetota</taxon>
        <taxon>Actinomycetes</taxon>
        <taxon>Kitasatosporales</taxon>
        <taxon>Streptomycetaceae</taxon>
        <taxon>Streptomyces</taxon>
    </lineage>
</organism>
<proteinExistence type="predicted"/>
<gene>
    <name evidence="1" type="ORF">AB4829_26065</name>
</gene>
<reference evidence="1 2" key="1">
    <citation type="submission" date="2024-07" db="EMBL/GenBank/DDBJ databases">
        <title>Whole genome sequencing of Prodigiosin pigment-producing Streptomyces salinarius isolated from rhizosphere soil of Arachis hypogaea.</title>
        <authorList>
            <person name="Vidhya A."/>
            <person name="Ramya S."/>
        </authorList>
    </citation>
    <scope>NUCLEOTIDE SEQUENCE [LARGE SCALE GENOMIC DNA]</scope>
    <source>
        <strain evidence="1 2">VRMG2420</strain>
    </source>
</reference>
<evidence type="ECO:0000313" key="1">
    <source>
        <dbReference type="EMBL" id="MFI7874053.1"/>
    </source>
</evidence>
<keyword evidence="2" id="KW-1185">Reference proteome</keyword>
<dbReference type="EMBL" id="JBITPR010000047">
    <property type="protein sequence ID" value="MFI7874053.1"/>
    <property type="molecule type" value="Genomic_DNA"/>
</dbReference>
<evidence type="ECO:0008006" key="3">
    <source>
        <dbReference type="Google" id="ProtNLM"/>
    </source>
</evidence>
<dbReference type="Proteomes" id="UP001614264">
    <property type="component" value="Unassembled WGS sequence"/>
</dbReference>
<evidence type="ECO:0000313" key="2">
    <source>
        <dbReference type="Proteomes" id="UP001614264"/>
    </source>
</evidence>
<protein>
    <recommendedName>
        <fullName evidence="3">Transferase</fullName>
    </recommendedName>
</protein>
<dbReference type="RefSeq" id="WP_250758033.1">
    <property type="nucleotide sequence ID" value="NZ_JBITPR010000047.1"/>
</dbReference>
<accession>A0ABW8BGB3</accession>